<dbReference type="Proteomes" id="UP000177480">
    <property type="component" value="Unassembled WGS sequence"/>
</dbReference>
<comment type="caution">
    <text evidence="2">The sequence shown here is derived from an EMBL/GenBank/DDBJ whole genome shotgun (WGS) entry which is preliminary data.</text>
</comment>
<keyword evidence="1" id="KW-0812">Transmembrane</keyword>
<evidence type="ECO:0000313" key="3">
    <source>
        <dbReference type="Proteomes" id="UP000177480"/>
    </source>
</evidence>
<keyword evidence="1" id="KW-0472">Membrane</keyword>
<gene>
    <name evidence="2" type="ORF">A2719_04505</name>
</gene>
<keyword evidence="1" id="KW-1133">Transmembrane helix</keyword>
<protein>
    <submittedName>
        <fullName evidence="2">Uncharacterized protein</fullName>
    </submittedName>
</protein>
<evidence type="ECO:0000313" key="2">
    <source>
        <dbReference type="EMBL" id="OGZ44298.1"/>
    </source>
</evidence>
<organism evidence="2 3">
    <name type="scientific">Candidatus Ryanbacteria bacterium RIFCSPHIGHO2_01_FULL_45_22</name>
    <dbReference type="NCBI Taxonomy" id="1802114"/>
    <lineage>
        <taxon>Bacteria</taxon>
        <taxon>Candidatus Ryaniibacteriota</taxon>
    </lineage>
</organism>
<name>A0A1G2G3A5_9BACT</name>
<dbReference type="EMBL" id="MHNK01000004">
    <property type="protein sequence ID" value="OGZ44298.1"/>
    <property type="molecule type" value="Genomic_DNA"/>
</dbReference>
<feature type="transmembrane region" description="Helical" evidence="1">
    <location>
        <begin position="16"/>
        <end position="37"/>
    </location>
</feature>
<dbReference type="AlphaFoldDB" id="A0A1G2G3A5"/>
<accession>A0A1G2G3A5</accession>
<sequence length="100" mass="11068">MLERTGHLDSVAKERAVTILACALLFLSYLLVANVFFGIEVGVVHLAVIIAPDIVLLVCFASKFIRDLQKGRLTLFSVLSLLLGFVFLLFALMSCQIRLK</sequence>
<feature type="transmembrane region" description="Helical" evidence="1">
    <location>
        <begin position="43"/>
        <end position="61"/>
    </location>
</feature>
<dbReference type="STRING" id="1802114.A2719_04505"/>
<feature type="transmembrane region" description="Helical" evidence="1">
    <location>
        <begin position="73"/>
        <end position="93"/>
    </location>
</feature>
<proteinExistence type="predicted"/>
<evidence type="ECO:0000256" key="1">
    <source>
        <dbReference type="SAM" id="Phobius"/>
    </source>
</evidence>
<reference evidence="2 3" key="1">
    <citation type="journal article" date="2016" name="Nat. Commun.">
        <title>Thousands of microbial genomes shed light on interconnected biogeochemical processes in an aquifer system.</title>
        <authorList>
            <person name="Anantharaman K."/>
            <person name="Brown C.T."/>
            <person name="Hug L.A."/>
            <person name="Sharon I."/>
            <person name="Castelle C.J."/>
            <person name="Probst A.J."/>
            <person name="Thomas B.C."/>
            <person name="Singh A."/>
            <person name="Wilkins M.J."/>
            <person name="Karaoz U."/>
            <person name="Brodie E.L."/>
            <person name="Williams K.H."/>
            <person name="Hubbard S.S."/>
            <person name="Banfield J.F."/>
        </authorList>
    </citation>
    <scope>NUCLEOTIDE SEQUENCE [LARGE SCALE GENOMIC DNA]</scope>
</reference>